<feature type="compositionally biased region" description="Basic and acidic residues" evidence="1">
    <location>
        <begin position="1"/>
        <end position="22"/>
    </location>
</feature>
<feature type="compositionally biased region" description="Polar residues" evidence="1">
    <location>
        <begin position="229"/>
        <end position="240"/>
    </location>
</feature>
<gene>
    <name evidence="4" type="primary">ebpS</name>
    <name evidence="4" type="ORF">JEOPIN946_01085</name>
</gene>
<feature type="region of interest" description="Disordered" evidence="1">
    <location>
        <begin position="193"/>
        <end position="305"/>
    </location>
</feature>
<keyword evidence="2" id="KW-0472">Membrane</keyword>
<reference evidence="4 5" key="1">
    <citation type="submission" date="2020-07" db="EMBL/GenBank/DDBJ databases">
        <authorList>
            <person name="Criscuolo A."/>
        </authorList>
    </citation>
    <scope>NUCLEOTIDE SEQUENCE [LARGE SCALE GENOMIC DNA]</scope>
    <source>
        <strain evidence="4">CIP107946</strain>
    </source>
</reference>
<evidence type="ECO:0000259" key="3">
    <source>
        <dbReference type="PROSITE" id="PS51782"/>
    </source>
</evidence>
<evidence type="ECO:0000256" key="1">
    <source>
        <dbReference type="SAM" id="MobiDB-lite"/>
    </source>
</evidence>
<feature type="compositionally biased region" description="Basic and acidic residues" evidence="1">
    <location>
        <begin position="241"/>
        <end position="289"/>
    </location>
</feature>
<comment type="caution">
    <text evidence="4">The sequence shown here is derived from an EMBL/GenBank/DDBJ whole genome shotgun (WGS) entry which is preliminary data.</text>
</comment>
<dbReference type="SUPFAM" id="SSF54106">
    <property type="entry name" value="LysM domain"/>
    <property type="match status" value="1"/>
</dbReference>
<proteinExistence type="predicted"/>
<sequence length="359" mass="41046">MKDDFYKDMEHTRREQNKDTPNRRKRRTKVDPELSRSAKYKDEDIKTKKTSKKSSVKNTPPNSTNKQVTKEKRRNLQKHSNNVTEEKDNKKKLAANVSLASLATGAKKSLLTAKDKYSKQLDDELGESKDKLKGLKATMLTGFRSENNKRKIRALLLLILVPITLLFAFMIISNFWPEEKDYTAVNNGSINTEQKETTGKREINKEFEQKKSELEKEFAARDKEKSEVTPESNNNSSTQEAVREYSDSEKESMTSEANKAIEEKKKQDKESSKSESEEITEKEKESEKAEVEEEPKVDEQPEEDVDVVNAVHVVNGKDNLYRIAIQYYGSGSEENVQRIRDANGISGNEISVGQELIIP</sequence>
<dbReference type="CDD" id="cd00118">
    <property type="entry name" value="LysM"/>
    <property type="match status" value="1"/>
</dbReference>
<dbReference type="SMART" id="SM00257">
    <property type="entry name" value="LysM"/>
    <property type="match status" value="1"/>
</dbReference>
<dbReference type="InterPro" id="IPR036779">
    <property type="entry name" value="LysM_dom_sf"/>
</dbReference>
<feature type="domain" description="LysM" evidence="3">
    <location>
        <begin position="310"/>
        <end position="358"/>
    </location>
</feature>
<protein>
    <submittedName>
        <fullName evidence="4">Elastin-binding protein EbpS</fullName>
    </submittedName>
</protein>
<name>A0A6V7RDF8_9BACL</name>
<feature type="compositionally biased region" description="Acidic residues" evidence="1">
    <location>
        <begin position="290"/>
        <end position="305"/>
    </location>
</feature>
<feature type="compositionally biased region" description="Basic and acidic residues" evidence="1">
    <location>
        <begin position="29"/>
        <end position="47"/>
    </location>
</feature>
<feature type="transmembrane region" description="Helical" evidence="2">
    <location>
        <begin position="154"/>
        <end position="176"/>
    </location>
</feature>
<dbReference type="PROSITE" id="PS51782">
    <property type="entry name" value="LYSM"/>
    <property type="match status" value="1"/>
</dbReference>
<keyword evidence="2" id="KW-1133">Transmembrane helix</keyword>
<dbReference type="RefSeq" id="WP_186077554.1">
    <property type="nucleotide sequence ID" value="NZ_CAJEWB010000010.1"/>
</dbReference>
<organism evidence="4 5">
    <name type="scientific">Phocicoccus pinnipedialis</name>
    <dbReference type="NCBI Taxonomy" id="110845"/>
    <lineage>
        <taxon>Bacteria</taxon>
        <taxon>Bacillati</taxon>
        <taxon>Bacillota</taxon>
        <taxon>Bacilli</taxon>
        <taxon>Bacillales</taxon>
        <taxon>Salinicoccaceae</taxon>
        <taxon>Phocicoccus</taxon>
    </lineage>
</organism>
<dbReference type="EMBL" id="CAJEWB010000010">
    <property type="protein sequence ID" value="CAD2075719.1"/>
    <property type="molecule type" value="Genomic_DNA"/>
</dbReference>
<evidence type="ECO:0000313" key="5">
    <source>
        <dbReference type="Proteomes" id="UP000588186"/>
    </source>
</evidence>
<dbReference type="Pfam" id="PF01476">
    <property type="entry name" value="LysM"/>
    <property type="match status" value="1"/>
</dbReference>
<keyword evidence="2" id="KW-0812">Transmembrane</keyword>
<keyword evidence="5" id="KW-1185">Reference proteome</keyword>
<evidence type="ECO:0000313" key="4">
    <source>
        <dbReference type="EMBL" id="CAD2075719.1"/>
    </source>
</evidence>
<feature type="region of interest" description="Disordered" evidence="1">
    <location>
        <begin position="1"/>
        <end position="90"/>
    </location>
</feature>
<dbReference type="AlphaFoldDB" id="A0A6V7RDF8"/>
<evidence type="ECO:0000256" key="2">
    <source>
        <dbReference type="SAM" id="Phobius"/>
    </source>
</evidence>
<accession>A0A6V7RDF8</accession>
<dbReference type="InterPro" id="IPR018392">
    <property type="entry name" value="LysM"/>
</dbReference>
<dbReference type="Gene3D" id="3.10.350.10">
    <property type="entry name" value="LysM domain"/>
    <property type="match status" value="1"/>
</dbReference>
<dbReference type="Proteomes" id="UP000588186">
    <property type="component" value="Unassembled WGS sequence"/>
</dbReference>
<feature type="compositionally biased region" description="Basic and acidic residues" evidence="1">
    <location>
        <begin position="193"/>
        <end position="228"/>
    </location>
</feature>